<dbReference type="Proteomes" id="UP000095143">
    <property type="component" value="Unassembled WGS sequence"/>
</dbReference>
<dbReference type="SMART" id="SM00829">
    <property type="entry name" value="PKS_ER"/>
    <property type="match status" value="1"/>
</dbReference>
<proteinExistence type="predicted"/>
<accession>A0A1C2EF78</accession>
<comment type="caution">
    <text evidence="2">The sequence shown here is derived from an EMBL/GenBank/DDBJ whole genome shotgun (WGS) entry which is preliminary data.</text>
</comment>
<dbReference type="SUPFAM" id="SSF50129">
    <property type="entry name" value="GroES-like"/>
    <property type="match status" value="1"/>
</dbReference>
<dbReference type="InterPro" id="IPR020843">
    <property type="entry name" value="ER"/>
</dbReference>
<dbReference type="GO" id="GO:0016491">
    <property type="term" value="F:oxidoreductase activity"/>
    <property type="evidence" value="ECO:0007669"/>
    <property type="project" value="InterPro"/>
</dbReference>
<dbReference type="InterPro" id="IPR051397">
    <property type="entry name" value="Zn-ADH-like_protein"/>
</dbReference>
<dbReference type="SUPFAM" id="SSF51735">
    <property type="entry name" value="NAD(P)-binding Rossmann-fold domains"/>
    <property type="match status" value="1"/>
</dbReference>
<gene>
    <name evidence="2" type="ORF">BBI10_01945</name>
</gene>
<dbReference type="RefSeq" id="WP_065986331.1">
    <property type="nucleotide sequence ID" value="NZ_MDEN01000048.1"/>
</dbReference>
<dbReference type="InterPro" id="IPR013154">
    <property type="entry name" value="ADH-like_N"/>
</dbReference>
<feature type="domain" description="Enoyl reductase (ER)" evidence="1">
    <location>
        <begin position="11"/>
        <end position="335"/>
    </location>
</feature>
<reference evidence="2 3" key="1">
    <citation type="submission" date="2016-08" db="EMBL/GenBank/DDBJ databases">
        <title>Whole genome sequence of Pseudomonas graminis strain UASWS1507, a potential biological control agent for agriculture.</title>
        <authorList>
            <person name="Crovadore J."/>
            <person name="Calmin G."/>
            <person name="Chablais R."/>
            <person name="Cochard B."/>
            <person name="Lefort F."/>
        </authorList>
    </citation>
    <scope>NUCLEOTIDE SEQUENCE [LARGE SCALE GENOMIC DNA]</scope>
    <source>
        <strain evidence="2 3">UASWS1507</strain>
    </source>
</reference>
<dbReference type="PANTHER" id="PTHR43677">
    <property type="entry name" value="SHORT-CHAIN DEHYDROGENASE/REDUCTASE"/>
    <property type="match status" value="1"/>
</dbReference>
<dbReference type="Gene3D" id="3.90.180.10">
    <property type="entry name" value="Medium-chain alcohol dehydrogenases, catalytic domain"/>
    <property type="match status" value="1"/>
</dbReference>
<protein>
    <submittedName>
        <fullName evidence="2">Alcohol dehydrogenase</fullName>
    </submittedName>
</protein>
<dbReference type="InterPro" id="IPR011032">
    <property type="entry name" value="GroES-like_sf"/>
</dbReference>
<dbReference type="CDD" id="cd08268">
    <property type="entry name" value="MDR2"/>
    <property type="match status" value="1"/>
</dbReference>
<organism evidence="2 3">
    <name type="scientific">Pseudomonas graminis</name>
    <dbReference type="NCBI Taxonomy" id="158627"/>
    <lineage>
        <taxon>Bacteria</taxon>
        <taxon>Pseudomonadati</taxon>
        <taxon>Pseudomonadota</taxon>
        <taxon>Gammaproteobacteria</taxon>
        <taxon>Pseudomonadales</taxon>
        <taxon>Pseudomonadaceae</taxon>
        <taxon>Pseudomonas</taxon>
    </lineage>
</organism>
<sequence length="338" mass="36936">MSRAIKFHRFGKADVLCCEEQPDRSPGPQEVLVRAEAIGISWDDVLWRQNLSLAPVQLPAGLGSEMAGVVEAVGAGVTDLKVGDKVASFKAMSANQHPVYGDHVMVPRNALTRYPDALTPVQASVHYTPMLLAWFAFVELANVQPGQTVLVTDATYSPGIAFVQLGKTLGLRVIAATPHAEDRVYLLANGAHRVIVTDEDDICLRIESMTHGHGIEAVFDGLGGMQMSMLGDVLAPRGNLVLYGLRGGNKTPFPAQQAFRKNMRFHVHCLENFTGKPELGIEQNGPALQRALDAINELTAKGLLKPDIHRTWPFEQFGKAHNHLDEHPVRGRVVLKVR</sequence>
<evidence type="ECO:0000259" key="1">
    <source>
        <dbReference type="SMART" id="SM00829"/>
    </source>
</evidence>
<evidence type="ECO:0000313" key="2">
    <source>
        <dbReference type="EMBL" id="OCX25652.1"/>
    </source>
</evidence>
<dbReference type="PANTHER" id="PTHR43677:SF4">
    <property type="entry name" value="QUINONE OXIDOREDUCTASE-LIKE PROTEIN 2"/>
    <property type="match status" value="1"/>
</dbReference>
<dbReference type="EMBL" id="MDEN01000048">
    <property type="protein sequence ID" value="OCX25652.1"/>
    <property type="molecule type" value="Genomic_DNA"/>
</dbReference>
<dbReference type="AlphaFoldDB" id="A0A1C2EF78"/>
<evidence type="ECO:0000313" key="3">
    <source>
        <dbReference type="Proteomes" id="UP000095143"/>
    </source>
</evidence>
<dbReference type="Pfam" id="PF00107">
    <property type="entry name" value="ADH_zinc_N"/>
    <property type="match status" value="1"/>
</dbReference>
<dbReference type="Pfam" id="PF08240">
    <property type="entry name" value="ADH_N"/>
    <property type="match status" value="1"/>
</dbReference>
<dbReference type="InterPro" id="IPR036291">
    <property type="entry name" value="NAD(P)-bd_dom_sf"/>
</dbReference>
<dbReference type="OrthoDB" id="9805883at2"/>
<dbReference type="Gene3D" id="3.40.50.720">
    <property type="entry name" value="NAD(P)-binding Rossmann-like Domain"/>
    <property type="match status" value="1"/>
</dbReference>
<name>A0A1C2EF78_9PSED</name>
<dbReference type="InterPro" id="IPR013149">
    <property type="entry name" value="ADH-like_C"/>
</dbReference>